<dbReference type="Pfam" id="PF14604">
    <property type="entry name" value="SH3_9"/>
    <property type="match status" value="1"/>
</dbReference>
<feature type="compositionally biased region" description="Low complexity" evidence="11">
    <location>
        <begin position="722"/>
        <end position="740"/>
    </location>
</feature>
<evidence type="ECO:0000256" key="9">
    <source>
        <dbReference type="PROSITE-ProRule" id="PRU00192"/>
    </source>
</evidence>
<evidence type="ECO:0000313" key="15">
    <source>
        <dbReference type="EMBL" id="NWU36754.1"/>
    </source>
</evidence>
<dbReference type="SUPFAM" id="SSF50729">
    <property type="entry name" value="PH domain-like"/>
    <property type="match status" value="1"/>
</dbReference>
<dbReference type="Proteomes" id="UP000557268">
    <property type="component" value="Unassembled WGS sequence"/>
</dbReference>
<comment type="function">
    <text evidence="5">May influence blood pressure by functioning as a GTPase-activating protein for RHOA in vascular smooth muscle.</text>
</comment>
<dbReference type="FunFam" id="2.30.30.40:FF:000114">
    <property type="entry name" value="Rho GTPase activating protein 42"/>
    <property type="match status" value="1"/>
</dbReference>
<feature type="coiled-coil region" evidence="10">
    <location>
        <begin position="225"/>
        <end position="259"/>
    </location>
</feature>
<dbReference type="Pfam" id="PF16746">
    <property type="entry name" value="BAR_3"/>
    <property type="match status" value="1"/>
</dbReference>
<organism evidence="15 16">
    <name type="scientific">Hylia prasina</name>
    <name type="common">green hylia</name>
    <dbReference type="NCBI Taxonomy" id="208073"/>
    <lineage>
        <taxon>Eukaryota</taxon>
        <taxon>Metazoa</taxon>
        <taxon>Chordata</taxon>
        <taxon>Craniata</taxon>
        <taxon>Vertebrata</taxon>
        <taxon>Euteleostomi</taxon>
        <taxon>Archelosauria</taxon>
        <taxon>Archosauria</taxon>
        <taxon>Dinosauria</taxon>
        <taxon>Saurischia</taxon>
        <taxon>Theropoda</taxon>
        <taxon>Coelurosauria</taxon>
        <taxon>Aves</taxon>
        <taxon>Neognathae</taxon>
        <taxon>Neoaves</taxon>
        <taxon>Telluraves</taxon>
        <taxon>Australaves</taxon>
        <taxon>Passeriformes</taxon>
        <taxon>Sylvioidea</taxon>
        <taxon>Sylviidae</taxon>
        <taxon>Acrocephalinae</taxon>
        <taxon>Hylia</taxon>
    </lineage>
</organism>
<dbReference type="PROSITE" id="PS50238">
    <property type="entry name" value="RHOGAP"/>
    <property type="match status" value="1"/>
</dbReference>
<dbReference type="InterPro" id="IPR001849">
    <property type="entry name" value="PH_domain"/>
</dbReference>
<dbReference type="PANTHER" id="PTHR12552:SF3">
    <property type="entry name" value="RHO GTPASE-ACTIVATING PROTEIN 42"/>
    <property type="match status" value="1"/>
</dbReference>
<dbReference type="Pfam" id="PF00620">
    <property type="entry name" value="RhoGAP"/>
    <property type="match status" value="1"/>
</dbReference>
<feature type="compositionally biased region" description="Polar residues" evidence="11">
    <location>
        <begin position="746"/>
        <end position="760"/>
    </location>
</feature>
<feature type="compositionally biased region" description="Polar residues" evidence="11">
    <location>
        <begin position="668"/>
        <end position="686"/>
    </location>
</feature>
<evidence type="ECO:0000256" key="1">
    <source>
        <dbReference type="ARBA" id="ARBA00022443"/>
    </source>
</evidence>
<evidence type="ECO:0000256" key="7">
    <source>
        <dbReference type="ARBA" id="ARBA00081471"/>
    </source>
</evidence>
<feature type="domain" description="SH3" evidence="12">
    <location>
        <begin position="816"/>
        <end position="874"/>
    </location>
</feature>
<evidence type="ECO:0000259" key="13">
    <source>
        <dbReference type="PROSITE" id="PS50003"/>
    </source>
</evidence>
<dbReference type="SMART" id="SM00233">
    <property type="entry name" value="PH"/>
    <property type="match status" value="1"/>
</dbReference>
<evidence type="ECO:0000256" key="10">
    <source>
        <dbReference type="SAM" id="Coils"/>
    </source>
</evidence>
<feature type="non-terminal residue" evidence="15">
    <location>
        <position position="1"/>
    </location>
</feature>
<dbReference type="Gene3D" id="1.20.1270.60">
    <property type="entry name" value="Arfaptin homology (AH) domain/BAR domain"/>
    <property type="match status" value="1"/>
</dbReference>
<dbReference type="InterPro" id="IPR000198">
    <property type="entry name" value="RhoGAP_dom"/>
</dbReference>
<dbReference type="InterPro" id="IPR001452">
    <property type="entry name" value="SH3_domain"/>
</dbReference>
<evidence type="ECO:0000313" key="16">
    <source>
        <dbReference type="Proteomes" id="UP000557268"/>
    </source>
</evidence>
<dbReference type="PROSITE" id="PS50002">
    <property type="entry name" value="SH3"/>
    <property type="match status" value="1"/>
</dbReference>
<keyword evidence="4 10" id="KW-0175">Coiled coil</keyword>
<proteinExistence type="predicted"/>
<sequence>MGLPTLEFSDSYLDSPDFRERLKCHEIELERTNKFIKELIKDGSLLIGALRNLSMAVQKFSQSLQDFQFECIGDAETDDEINIAQSLKEFARLLIAVEEERRRLIQNANDVLIAPLEKFRKEQIGAAKDGKKKFDKESEKYYSILEKHLNLSAKKKESHLQDADTQIDREHQNFYEASLEYVFKIQEVQEKKKFEFVEPLLAFLQGLFTFYHEGYELAQEFAPYKQQLQFNLQNTRNNFESTRQEVERLMQRMKSANQDYRPPSQWTMEGYLYVQEKRPLGFTWVKHYCTYDKGTKTFTMSIAETKSGGKVNGLVTSSPEMFKLKSCIRRKTDSIDKRFCFDIEVFERPGIITLQAFSESNRKLWLEAMDGKEPIYTLPAIISKKEEMFLNEAGFNFVRKCIHAVETRGITILGLYRIGGVNSKVQKLMNTIFSPKSPPDMDIDMEIWDNKTITSGLKNYLRCLSEPLMTFKLHKDFIVAVKSDDQNYRVEAVHALVHKLPEKNREMLDILIKHLVKVSLHSQQNLMTVSNLGVIFGPTLMRAQEETVAAMMNIKFQNIVVEILIEHYEKIFHTAPDPNIPLPQPQSRSSSRRTRAICLSTGSRKPKGRYTPCLADPDSDSYSSSPDSTPMGSIESLSSHSSEQNSTTKCTPSQPREKSGGIPWIASPASSNGQKSSGLWTTSPESSSKEDATKTDVESDCQSVASVTGPENASPPTDLTKKSSYSLSGLKRSSASSLRSIPSAEGNKSCSGSIQSLSSTDTKDTLKAPPNPDLPPKMCRRLRLDTASSNGYQRPGSVVAARAQLFESAGSLKQVSSGRQAKAMYSCKAEHSHELSFPQGAIFSNVYPSVEPGWLKATYEGKTGLVPENYVVFL</sequence>
<dbReference type="PANTHER" id="PTHR12552">
    <property type="entry name" value="OLIGOPHRENIN 1"/>
    <property type="match status" value="1"/>
</dbReference>
<dbReference type="Gene3D" id="2.30.29.30">
    <property type="entry name" value="Pleckstrin-homology domain (PH domain)/Phosphotyrosine-binding domain (PTB)"/>
    <property type="match status" value="1"/>
</dbReference>
<dbReference type="InterPro" id="IPR047234">
    <property type="entry name" value="GRAF_fam"/>
</dbReference>
<evidence type="ECO:0000256" key="2">
    <source>
        <dbReference type="ARBA" id="ARBA00022468"/>
    </source>
</evidence>
<reference evidence="15 16" key="1">
    <citation type="submission" date="2019-09" db="EMBL/GenBank/DDBJ databases">
        <title>Bird 10,000 Genomes (B10K) Project - Family phase.</title>
        <authorList>
            <person name="Zhang G."/>
        </authorList>
    </citation>
    <scope>NUCLEOTIDE SEQUENCE [LARGE SCALE GENOMIC DNA]</scope>
    <source>
        <strain evidence="15">B10K-DU-001-70</strain>
        <tissue evidence="15">Muscle</tissue>
    </source>
</reference>
<accession>A0A7K5W6Z5</accession>
<comment type="caution">
    <text evidence="15">The sequence shown here is derived from an EMBL/GenBank/DDBJ whole genome shotgun (WGS) entry which is preliminary data.</text>
</comment>
<feature type="domain" description="PH" evidence="13">
    <location>
        <begin position="265"/>
        <end position="374"/>
    </location>
</feature>
<dbReference type="SUPFAM" id="SSF103657">
    <property type="entry name" value="BAR/IMD domain-like"/>
    <property type="match status" value="1"/>
</dbReference>
<dbReference type="Gene3D" id="1.10.555.10">
    <property type="entry name" value="Rho GTPase activation protein"/>
    <property type="match status" value="1"/>
</dbReference>
<feature type="compositionally biased region" description="Low complexity" evidence="11">
    <location>
        <begin position="620"/>
        <end position="646"/>
    </location>
</feature>
<evidence type="ECO:0000256" key="6">
    <source>
        <dbReference type="ARBA" id="ARBA00070281"/>
    </source>
</evidence>
<evidence type="ECO:0000259" key="14">
    <source>
        <dbReference type="PROSITE" id="PS50238"/>
    </source>
</evidence>
<dbReference type="Pfam" id="PF00169">
    <property type="entry name" value="PH"/>
    <property type="match status" value="1"/>
</dbReference>
<feature type="domain" description="Rho-GAP" evidence="14">
    <location>
        <begin position="376"/>
        <end position="572"/>
    </location>
</feature>
<dbReference type="SMART" id="SM00326">
    <property type="entry name" value="SH3"/>
    <property type="match status" value="1"/>
</dbReference>
<feature type="compositionally biased region" description="Basic and acidic residues" evidence="11">
    <location>
        <begin position="687"/>
        <end position="697"/>
    </location>
</feature>
<evidence type="ECO:0000256" key="11">
    <source>
        <dbReference type="SAM" id="MobiDB-lite"/>
    </source>
</evidence>
<dbReference type="InterPro" id="IPR004148">
    <property type="entry name" value="BAR_dom"/>
</dbReference>
<dbReference type="GO" id="GO:0005096">
    <property type="term" value="F:GTPase activator activity"/>
    <property type="evidence" value="ECO:0007669"/>
    <property type="project" value="UniProtKB-KW"/>
</dbReference>
<protein>
    <recommendedName>
        <fullName evidence="6">Rho GTPase-activating protein 42</fullName>
    </recommendedName>
    <alternativeName>
        <fullName evidence="7">Rho GTPase-activating protein 10-like</fullName>
    </alternativeName>
    <alternativeName>
        <fullName evidence="8">Rho-type GTPase-activating protein 42</fullName>
    </alternativeName>
</protein>
<evidence type="ECO:0000256" key="8">
    <source>
        <dbReference type="ARBA" id="ARBA00083396"/>
    </source>
</evidence>
<feature type="non-terminal residue" evidence="15">
    <location>
        <position position="874"/>
    </location>
</feature>
<name>A0A7K5W6Z5_9SYLV</name>
<keyword evidence="2" id="KW-0343">GTPase activation</keyword>
<dbReference type="SUPFAM" id="SSF48350">
    <property type="entry name" value="GTPase activation domain, GAP"/>
    <property type="match status" value="1"/>
</dbReference>
<dbReference type="FunFam" id="2.30.29.30:FF:000161">
    <property type="entry name" value="Rho GTPase activating protein 42"/>
    <property type="match status" value="1"/>
</dbReference>
<evidence type="ECO:0000256" key="4">
    <source>
        <dbReference type="ARBA" id="ARBA00023054"/>
    </source>
</evidence>
<evidence type="ECO:0000259" key="12">
    <source>
        <dbReference type="PROSITE" id="PS50002"/>
    </source>
</evidence>
<dbReference type="Gene3D" id="2.30.30.40">
    <property type="entry name" value="SH3 Domains"/>
    <property type="match status" value="1"/>
</dbReference>
<dbReference type="CDD" id="cd01249">
    <property type="entry name" value="BAR-PH_GRAF_family"/>
    <property type="match status" value="1"/>
</dbReference>
<dbReference type="FunFam" id="1.20.1270.60:FF:000001">
    <property type="entry name" value="Rho GTPase-activating protein 26"/>
    <property type="match status" value="1"/>
</dbReference>
<dbReference type="CDD" id="cd07634">
    <property type="entry name" value="BAR_GAP10-like"/>
    <property type="match status" value="1"/>
</dbReference>
<dbReference type="GO" id="GO:0005737">
    <property type="term" value="C:cytoplasm"/>
    <property type="evidence" value="ECO:0007669"/>
    <property type="project" value="InterPro"/>
</dbReference>
<dbReference type="CDD" id="cd04374">
    <property type="entry name" value="RhoGAP_Graf"/>
    <property type="match status" value="1"/>
</dbReference>
<dbReference type="GO" id="GO:0007165">
    <property type="term" value="P:signal transduction"/>
    <property type="evidence" value="ECO:0007669"/>
    <property type="project" value="InterPro"/>
</dbReference>
<dbReference type="InterPro" id="IPR011993">
    <property type="entry name" value="PH-like_dom_sf"/>
</dbReference>
<feature type="compositionally biased region" description="Polar residues" evidence="11">
    <location>
        <begin position="700"/>
        <end position="717"/>
    </location>
</feature>
<dbReference type="SMART" id="SM00324">
    <property type="entry name" value="RhoGAP"/>
    <property type="match status" value="1"/>
</dbReference>
<dbReference type="FunFam" id="1.10.555.10:FF:000008">
    <property type="entry name" value="Rho GTPase-activating protein 42"/>
    <property type="match status" value="1"/>
</dbReference>
<dbReference type="InterPro" id="IPR036028">
    <property type="entry name" value="SH3-like_dom_sf"/>
</dbReference>
<dbReference type="AlphaFoldDB" id="A0A7K5W6Z5"/>
<dbReference type="InterPro" id="IPR047225">
    <property type="entry name" value="PH_GRAF"/>
</dbReference>
<keyword evidence="16" id="KW-1185">Reference proteome</keyword>
<dbReference type="PROSITE" id="PS50003">
    <property type="entry name" value="PH_DOMAIN"/>
    <property type="match status" value="1"/>
</dbReference>
<dbReference type="EMBL" id="VYXD01005111">
    <property type="protein sequence ID" value="NWU36754.1"/>
    <property type="molecule type" value="Genomic_DNA"/>
</dbReference>
<gene>
    <name evidence="15" type="primary">Arhgap42</name>
    <name evidence="15" type="ORF">HYLPRA_R11968</name>
</gene>
<dbReference type="InterPro" id="IPR027267">
    <property type="entry name" value="AH/BAR_dom_sf"/>
</dbReference>
<keyword evidence="3" id="KW-0597">Phosphoprotein</keyword>
<evidence type="ECO:0000256" key="5">
    <source>
        <dbReference type="ARBA" id="ARBA00056973"/>
    </source>
</evidence>
<feature type="region of interest" description="Disordered" evidence="11">
    <location>
        <begin position="575"/>
        <end position="777"/>
    </location>
</feature>
<dbReference type="InterPro" id="IPR008936">
    <property type="entry name" value="Rho_GTPase_activation_prot"/>
</dbReference>
<evidence type="ECO:0000256" key="3">
    <source>
        <dbReference type="ARBA" id="ARBA00022553"/>
    </source>
</evidence>
<dbReference type="SUPFAM" id="SSF50044">
    <property type="entry name" value="SH3-domain"/>
    <property type="match status" value="1"/>
</dbReference>
<keyword evidence="1 9" id="KW-0728">SH3 domain</keyword>
<dbReference type="CDD" id="cd12066">
    <property type="entry name" value="SH3_GRAF3"/>
    <property type="match status" value="1"/>
</dbReference>